<evidence type="ECO:0000313" key="2">
    <source>
        <dbReference type="EMBL" id="QPH91110.1"/>
    </source>
</evidence>
<proteinExistence type="predicted"/>
<organism evidence="2 3">
    <name type="scientific">Campylobacter concisus</name>
    <dbReference type="NCBI Taxonomy" id="199"/>
    <lineage>
        <taxon>Bacteria</taxon>
        <taxon>Pseudomonadati</taxon>
        <taxon>Campylobacterota</taxon>
        <taxon>Epsilonproteobacteria</taxon>
        <taxon>Campylobacterales</taxon>
        <taxon>Campylobacteraceae</taxon>
        <taxon>Campylobacter</taxon>
    </lineage>
</organism>
<feature type="region of interest" description="Disordered" evidence="1">
    <location>
        <begin position="780"/>
        <end position="799"/>
    </location>
</feature>
<dbReference type="Proteomes" id="UP000594404">
    <property type="component" value="Chromosome"/>
</dbReference>
<reference evidence="2 3" key="1">
    <citation type="journal article" date="2018" name="Emerg. Microbes Infect.">
        <title>Genomic analysis of oral Campylobacter concisus strains identified a potential bacterial molecular marker associated with active Crohn's disease.</title>
        <authorList>
            <person name="Liu F."/>
            <person name="Ma R."/>
            <person name="Tay C.Y.A."/>
            <person name="Octavia S."/>
            <person name="Lan R."/>
            <person name="Chung H.K.L."/>
            <person name="Riordan S.M."/>
            <person name="Grimm M.C."/>
            <person name="Leong R.W."/>
            <person name="Tanaka M.M."/>
            <person name="Connor S."/>
            <person name="Zhang L."/>
        </authorList>
    </citation>
    <scope>NUCLEOTIDE SEQUENCE [LARGE SCALE GENOMIC DNA]</scope>
    <source>
        <strain evidence="2 3">P1CDO3</strain>
    </source>
</reference>
<accession>A0A7S9RG34</accession>
<evidence type="ECO:0000313" key="3">
    <source>
        <dbReference type="Proteomes" id="UP000594404"/>
    </source>
</evidence>
<dbReference type="EMBL" id="CP049266">
    <property type="protein sequence ID" value="QPH91110.1"/>
    <property type="molecule type" value="Genomic_DNA"/>
</dbReference>
<dbReference type="RefSeq" id="WP_107714558.1">
    <property type="nucleotide sequence ID" value="NZ_CP049266.1"/>
</dbReference>
<name>A0A7S9RG34_9BACT</name>
<evidence type="ECO:0000256" key="1">
    <source>
        <dbReference type="SAM" id="MobiDB-lite"/>
    </source>
</evidence>
<gene>
    <name evidence="2" type="ORF">CVT01_00700</name>
</gene>
<sequence>MEKEKNINITYSCEETLKKIKEYMADAKCVTLYTSSFNYFTSRNTMMVNSIINLIADFSRQDGKEASIVTDFYIDKESFTDSDLGRAREFEYRGIPVKVVHKKSAIDKFFINLKEKIDPIRNKKNDEYVIEAAQDEKERNLLRKLGENEEPTKITGKAPLSFYDMFDLAVTYYDDCKDIIRDCLNTLKQDLLSDARSLVSSEGLDGAKFERSIEVCFDELDKNLSKLNNDSGQFLIKQVVLFILSLSDLSGEKGIGKMLTSVGSGLYEFIKLNLKLYEYETNRALYGVSLPILNFFTSRFASIINTINVNSSCNVLVFKKDKDDRAGYFIDITHLDFGYRFFTNPNNLNEMNYNTDEGCSIYGYLDDTRVFDYTKAQIEYDVVNKNLGFGSGDDTLFDKLKKEIKGLNANLNFICATNFNSVKLANLISDKSDKNGTSTNDEMNSKDFSNLNKNYIVLSNSPFRSSAGLREEVVSKSLDQEIKDELNRSSKSNLVKQKFTDIKTLEPVKDYSKYSIDINKDNNKSTLVLNLSPFARVSKSYIDNIKEKVEEYKELDNSKNTEYLSNHVKYEEILKVNVAHINAYAKQPNDMEEIKKNEETYMKKAIATFRTVFNKVNHGSEQRKFIKKYHDELELNQLKHQISNAKISDENISSLQEEIREKTALDHPYNYSLIEVLSLAVAYFIITKSFSGNLVKQSSKYDGEYIEISEENIRALHLGSSVKLGDKSLRLFFYKDTAKNSGLKSGEYLCIEDIVKYMDKAKVDKITSIEELLTENDGIEEEVETKKESTASDANSKKDENIDPEQIKFIEELLDKQEKEIKANWNKDNAVLKDALKGQNRTYDDSRNLDKEVTSLIVKTAIEGVFPLAEFVSEDGVTKVFESLSSFIFSPNKKELKNEFLDEIGILNIVRQMFTTKNIKNVDNFLKQATNLKSRVKVLRKSKHNLIVQAINATKIRIIIGYYNLNIIWSKFKSLLSMNSTFVFSKLNVETLENILKDYGKSLGKDMGIALFTGVVELWKTSYDQLEENYKEIMHTRYKYNFNEAFALNNISYKPMSLYEAYNKDSTNTYCYYPVMIYQNYISLNLNRLFLGANISSGGLDYNSFIYYDIDHKKNKLSFNLASKLALNNLSAYLCLDELRGAGNEIDARYFKYARSKYAISDVDINLLDTDVEEENEVYEIYKQSSLANVASGKPKYPIDSYQKAAVIIDKLKRGIFNTEDNDNSHSNLSRDLVEALDTIGNNNIKGIYVGCRESWKENENLEGKNIPPRLVGRLATTIVMEDGLYIG</sequence>
<protein>
    <submittedName>
        <fullName evidence="2">Uncharacterized protein</fullName>
    </submittedName>
</protein>
<feature type="compositionally biased region" description="Basic and acidic residues" evidence="1">
    <location>
        <begin position="784"/>
        <end position="799"/>
    </location>
</feature>